<keyword evidence="4" id="KW-1185">Reference proteome</keyword>
<evidence type="ECO:0000313" key="3">
    <source>
        <dbReference type="EMBL" id="NYD75377.1"/>
    </source>
</evidence>
<reference evidence="3 4" key="1">
    <citation type="submission" date="2020-07" db="EMBL/GenBank/DDBJ databases">
        <title>Sequencing the genomes of 1000 actinobacteria strains.</title>
        <authorList>
            <person name="Klenk H.-P."/>
        </authorList>
    </citation>
    <scope>NUCLEOTIDE SEQUENCE [LARGE SCALE GENOMIC DNA]</scope>
    <source>
        <strain evidence="3 4">DSM 23871</strain>
    </source>
</reference>
<feature type="compositionally biased region" description="Pro residues" evidence="1">
    <location>
        <begin position="337"/>
        <end position="347"/>
    </location>
</feature>
<feature type="transmembrane region" description="Helical" evidence="2">
    <location>
        <begin position="690"/>
        <end position="709"/>
    </location>
</feature>
<protein>
    <recommendedName>
        <fullName evidence="5">2-oxoglutarate dehydrogenase</fullName>
    </recommendedName>
</protein>
<dbReference type="EMBL" id="JACCBJ010000001">
    <property type="protein sequence ID" value="NYD75377.1"/>
    <property type="molecule type" value="Genomic_DNA"/>
</dbReference>
<proteinExistence type="predicted"/>
<dbReference type="AlphaFoldDB" id="A0A852T2H8"/>
<dbReference type="Proteomes" id="UP000589620">
    <property type="component" value="Unassembled WGS sequence"/>
</dbReference>
<keyword evidence="2" id="KW-1133">Transmembrane helix</keyword>
<organism evidence="3 4">
    <name type="scientific">Leifsonia soli</name>
    <dbReference type="NCBI Taxonomy" id="582665"/>
    <lineage>
        <taxon>Bacteria</taxon>
        <taxon>Bacillati</taxon>
        <taxon>Actinomycetota</taxon>
        <taxon>Actinomycetes</taxon>
        <taxon>Micrococcales</taxon>
        <taxon>Microbacteriaceae</taxon>
        <taxon>Leifsonia</taxon>
    </lineage>
</organism>
<dbReference type="Pfam" id="PF19516">
    <property type="entry name" value="DUF6049"/>
    <property type="match status" value="1"/>
</dbReference>
<evidence type="ECO:0000313" key="4">
    <source>
        <dbReference type="Proteomes" id="UP000589620"/>
    </source>
</evidence>
<sequence>MTATSPTLRRGASLRARLRVASAALAVGALAVLAGVVHPSGAAVAAGPTRAAAGAALTASITADDAGVLTPGKDLGVSVTVSNPTDTAFESGTVSLWVDPAAQNDRSALASWLSSTDPVSGAVDLGTAQLNTLEPGSSAVVRVSAPAASLPFAGRTTSAVFGIGATVDAGSSDTTARGSVVWYPGGTAKQASVNVALPIVTPSGTNGIIPADDLATYTAPNGILTRELDGLSGHTTVTVGIDPMIIASIRVLGNAAPASAVDWLGRLADLPNETFSLGYGDADPAGQIQAGLPAPLQPTSLAYAIDPKNFTPAPTPVGEPATASPTPAPKTSSTTPSPTPTTTPGPVLPTMDELLAWDYTLTGVAWPGDKTVRRADLPPLAAAGLKTTIVSGSNTNAADLGTTPNATLSSGDTRILASDQPLSDALRQAISAPSDVAWNSAMSKVNAQLELIAQESGDARRLLVALDRSWPSSGTQFERTLNALFSSPWSAPASFRSVAGAPQTSGFDLVDAPESADRITDISALVQDEGALGQFATVLDDPTTLTGRTRSDLLAVLAVSWLNPRTDWNAAVAKERAATTKTLHSIRILPTENVNLVSAQGSIPFTVSNGLTDEAVTIVLSAAPSNGRLEVDQSTTKRIVKDSRATVLIPVKAKVGNGQVVLSLHLYSPTGVPIGDPTSVTVDVHADWEGIGALIFGILLVLLFGFGIVRNILRRRSKRAEDAADGAADAAGSEAPAESDTDVTRSEGSDGSSTPSPEERPGG</sequence>
<accession>A0A852T2H8</accession>
<feature type="compositionally biased region" description="Low complexity" evidence="1">
    <location>
        <begin position="320"/>
        <end position="336"/>
    </location>
</feature>
<comment type="caution">
    <text evidence="3">The sequence shown here is derived from an EMBL/GenBank/DDBJ whole genome shotgun (WGS) entry which is preliminary data.</text>
</comment>
<evidence type="ECO:0000256" key="1">
    <source>
        <dbReference type="SAM" id="MobiDB-lite"/>
    </source>
</evidence>
<name>A0A852T2H8_9MICO</name>
<keyword evidence="2" id="KW-0472">Membrane</keyword>
<feature type="compositionally biased region" description="Low complexity" evidence="1">
    <location>
        <begin position="725"/>
        <end position="738"/>
    </location>
</feature>
<dbReference type="RefSeq" id="WP_218857095.1">
    <property type="nucleotide sequence ID" value="NZ_BAAAPX010000001.1"/>
</dbReference>
<evidence type="ECO:0008006" key="5">
    <source>
        <dbReference type="Google" id="ProtNLM"/>
    </source>
</evidence>
<feature type="region of interest" description="Disordered" evidence="1">
    <location>
        <begin position="720"/>
        <end position="763"/>
    </location>
</feature>
<gene>
    <name evidence="3" type="ORF">BJ963_002896</name>
</gene>
<keyword evidence="2" id="KW-0812">Transmembrane</keyword>
<dbReference type="InterPro" id="IPR046112">
    <property type="entry name" value="DUF6049"/>
</dbReference>
<feature type="region of interest" description="Disordered" evidence="1">
    <location>
        <begin position="306"/>
        <end position="349"/>
    </location>
</feature>
<evidence type="ECO:0000256" key="2">
    <source>
        <dbReference type="SAM" id="Phobius"/>
    </source>
</evidence>